<evidence type="ECO:0000256" key="2">
    <source>
        <dbReference type="PIRNR" id="PIRNR006276"/>
    </source>
</evidence>
<dbReference type="SUPFAM" id="SSF52402">
    <property type="entry name" value="Adenine nucleotide alpha hydrolases-like"/>
    <property type="match status" value="1"/>
</dbReference>
<dbReference type="PANTHER" id="PTHR46268:SF6">
    <property type="entry name" value="UNIVERSAL STRESS PROTEIN UP12"/>
    <property type="match status" value="1"/>
</dbReference>
<dbReference type="EMBL" id="AP017312">
    <property type="protein sequence ID" value="BAU26414.1"/>
    <property type="molecule type" value="Genomic_DNA"/>
</dbReference>
<dbReference type="Gene3D" id="3.40.50.620">
    <property type="entry name" value="HUPs"/>
    <property type="match status" value="1"/>
</dbReference>
<dbReference type="RefSeq" id="WP_157737768.1">
    <property type="nucleotide sequence ID" value="NZ_AP017312.1"/>
</dbReference>
<dbReference type="AlphaFoldDB" id="A0A0U5BE57"/>
<dbReference type="InterPro" id="IPR014729">
    <property type="entry name" value="Rossmann-like_a/b/a_fold"/>
</dbReference>
<dbReference type="InterPro" id="IPR006015">
    <property type="entry name" value="Universal_stress_UspA"/>
</dbReference>
<comment type="subcellular location">
    <subcellularLocation>
        <location evidence="2">Cytoplasm</location>
    </subcellularLocation>
</comment>
<dbReference type="PANTHER" id="PTHR46268">
    <property type="entry name" value="STRESS RESPONSE PROTEIN NHAX"/>
    <property type="match status" value="1"/>
</dbReference>
<sequence length="138" mass="14984">MYRHILLSYDGSEHAQKAAERAAELASALGAHVTIVTAYPTSPSFIIGATSISDEEMRAYWIAKADELDDVFASRNISIHKIVKAADPKNLILDTAEELEVDVIVIGSRGLSNYARFMLGGVSQSVTQHAHCDVIVVK</sequence>
<dbReference type="Pfam" id="PF00582">
    <property type="entry name" value="Usp"/>
    <property type="match status" value="1"/>
</dbReference>
<proteinExistence type="inferred from homology"/>
<evidence type="ECO:0000256" key="1">
    <source>
        <dbReference type="ARBA" id="ARBA00008791"/>
    </source>
</evidence>
<keyword evidence="2" id="KW-0963">Cytoplasm</keyword>
<dbReference type="InterPro" id="IPR006016">
    <property type="entry name" value="UspA"/>
</dbReference>
<gene>
    <name evidence="3" type="ORF">CB4_00541</name>
</gene>
<protein>
    <recommendedName>
        <fullName evidence="2">Universal stress protein</fullName>
    </recommendedName>
</protein>
<organism evidence="3 4">
    <name type="scientific">Aneurinibacillus soli</name>
    <dbReference type="NCBI Taxonomy" id="1500254"/>
    <lineage>
        <taxon>Bacteria</taxon>
        <taxon>Bacillati</taxon>
        <taxon>Bacillota</taxon>
        <taxon>Bacilli</taxon>
        <taxon>Bacillales</taxon>
        <taxon>Paenibacillaceae</taxon>
        <taxon>Aneurinibacillus group</taxon>
        <taxon>Aneurinibacillus</taxon>
    </lineage>
</organism>
<comment type="similarity">
    <text evidence="1 2">Belongs to the universal stress protein A family.</text>
</comment>
<reference evidence="3 4" key="1">
    <citation type="submission" date="2015-12" db="EMBL/GenBank/DDBJ databases">
        <title>Genome sequence of Aneurinibacillus soli.</title>
        <authorList>
            <person name="Lee J.S."/>
            <person name="Lee K.C."/>
            <person name="Kim K.K."/>
            <person name="Lee B.W."/>
        </authorList>
    </citation>
    <scope>NUCLEOTIDE SEQUENCE [LARGE SCALE GENOMIC DNA]</scope>
    <source>
        <strain evidence="3 4">CB4</strain>
    </source>
</reference>
<dbReference type="GO" id="GO:0005737">
    <property type="term" value="C:cytoplasm"/>
    <property type="evidence" value="ECO:0007669"/>
    <property type="project" value="UniProtKB-SubCell"/>
</dbReference>
<evidence type="ECO:0000313" key="4">
    <source>
        <dbReference type="Proteomes" id="UP000217696"/>
    </source>
</evidence>
<dbReference type="PRINTS" id="PR01438">
    <property type="entry name" value="UNVRSLSTRESS"/>
</dbReference>
<dbReference type="PIRSF" id="PIRSF006276">
    <property type="entry name" value="UspA"/>
    <property type="match status" value="1"/>
</dbReference>
<evidence type="ECO:0000313" key="3">
    <source>
        <dbReference type="EMBL" id="BAU26414.1"/>
    </source>
</evidence>
<dbReference type="CDD" id="cd00293">
    <property type="entry name" value="USP-like"/>
    <property type="match status" value="1"/>
</dbReference>
<name>A0A0U5BE57_9BACL</name>
<dbReference type="KEGG" id="asoc:CB4_00541"/>
<dbReference type="Proteomes" id="UP000217696">
    <property type="component" value="Chromosome"/>
</dbReference>
<accession>A0A0U5BE57</accession>
<keyword evidence="4" id="KW-1185">Reference proteome</keyword>